<keyword evidence="5 7" id="KW-0472">Membrane</keyword>
<dbReference type="GO" id="GO:0016020">
    <property type="term" value="C:membrane"/>
    <property type="evidence" value="ECO:0007669"/>
    <property type="project" value="UniProtKB-SubCell"/>
</dbReference>
<accession>A0A9J6CHR6</accession>
<dbReference type="OrthoDB" id="8193498at2759"/>
<evidence type="ECO:0000256" key="2">
    <source>
        <dbReference type="ARBA" id="ARBA00007363"/>
    </source>
</evidence>
<dbReference type="Proteomes" id="UP001107558">
    <property type="component" value="Chromosome 1"/>
</dbReference>
<proteinExistence type="inferred from homology"/>
<evidence type="ECO:0000256" key="5">
    <source>
        <dbReference type="ARBA" id="ARBA00023136"/>
    </source>
</evidence>
<dbReference type="EMBL" id="JADBJN010000001">
    <property type="protein sequence ID" value="KAG5681754.1"/>
    <property type="molecule type" value="Genomic_DNA"/>
</dbReference>
<dbReference type="PANTHER" id="PTHR13674:SF5">
    <property type="entry name" value="UPF0389 PROTEIN CG9231"/>
    <property type="match status" value="1"/>
</dbReference>
<evidence type="ECO:0000256" key="6">
    <source>
        <dbReference type="SAM" id="MobiDB-lite"/>
    </source>
</evidence>
<evidence type="ECO:0000256" key="1">
    <source>
        <dbReference type="ARBA" id="ARBA00004167"/>
    </source>
</evidence>
<feature type="transmembrane region" description="Helical" evidence="7">
    <location>
        <begin position="94"/>
        <end position="112"/>
    </location>
</feature>
<sequence>MAQMIKFSRCNQLILSNFRTNARNFCNQAKQQPTTTTASTDNNNNPMSKGTYKVDNFEKKLLVWFGKYKNADEIPGYVSQEVVDRARNRFRIRVANIMMILTLIGCGIMIVSGRNAAERGDSVLKSNQDWHREYNERAQKEALEAQAAQKKN</sequence>
<keyword evidence="9" id="KW-1185">Reference proteome</keyword>
<dbReference type="PANTHER" id="PTHR13674">
    <property type="entry name" value="GROWTH AND TRANSFORMATION-DEPENDENT PROTEIN"/>
    <property type="match status" value="1"/>
</dbReference>
<evidence type="ECO:0000256" key="7">
    <source>
        <dbReference type="SAM" id="Phobius"/>
    </source>
</evidence>
<dbReference type="Pfam" id="PF06388">
    <property type="entry name" value="DUF1075"/>
    <property type="match status" value="1"/>
</dbReference>
<name>A0A9J6CHR6_POLVA</name>
<dbReference type="AlphaFoldDB" id="A0A9J6CHR6"/>
<evidence type="ECO:0000256" key="4">
    <source>
        <dbReference type="ARBA" id="ARBA00022989"/>
    </source>
</evidence>
<feature type="compositionally biased region" description="Low complexity" evidence="6">
    <location>
        <begin position="34"/>
        <end position="45"/>
    </location>
</feature>
<feature type="region of interest" description="Disordered" evidence="6">
    <location>
        <begin position="29"/>
        <end position="50"/>
    </location>
</feature>
<comment type="subcellular location">
    <subcellularLocation>
        <location evidence="1">Membrane</location>
        <topology evidence="1">Single-pass membrane protein</topology>
    </subcellularLocation>
</comment>
<gene>
    <name evidence="8" type="ORF">PVAND_011163</name>
</gene>
<evidence type="ECO:0000313" key="8">
    <source>
        <dbReference type="EMBL" id="KAG5681754.1"/>
    </source>
</evidence>
<evidence type="ECO:0000313" key="9">
    <source>
        <dbReference type="Proteomes" id="UP001107558"/>
    </source>
</evidence>
<protein>
    <submittedName>
        <fullName evidence="8">Uncharacterized protein</fullName>
    </submittedName>
</protein>
<reference evidence="8" key="1">
    <citation type="submission" date="2021-03" db="EMBL/GenBank/DDBJ databases">
        <title>Chromosome level genome of the anhydrobiotic midge Polypedilum vanderplanki.</title>
        <authorList>
            <person name="Yoshida Y."/>
            <person name="Kikawada T."/>
            <person name="Gusev O."/>
        </authorList>
    </citation>
    <scope>NUCLEOTIDE SEQUENCE</scope>
    <source>
        <strain evidence="8">NIAS01</strain>
        <tissue evidence="8">Whole body or cell culture</tissue>
    </source>
</reference>
<comment type="caution">
    <text evidence="8">The sequence shown here is derived from an EMBL/GenBank/DDBJ whole genome shotgun (WGS) entry which is preliminary data.</text>
</comment>
<keyword evidence="4 7" id="KW-1133">Transmembrane helix</keyword>
<dbReference type="InterPro" id="IPR009432">
    <property type="entry name" value="DUF1075"/>
</dbReference>
<organism evidence="8 9">
    <name type="scientific">Polypedilum vanderplanki</name>
    <name type="common">Sleeping chironomid midge</name>
    <dbReference type="NCBI Taxonomy" id="319348"/>
    <lineage>
        <taxon>Eukaryota</taxon>
        <taxon>Metazoa</taxon>
        <taxon>Ecdysozoa</taxon>
        <taxon>Arthropoda</taxon>
        <taxon>Hexapoda</taxon>
        <taxon>Insecta</taxon>
        <taxon>Pterygota</taxon>
        <taxon>Neoptera</taxon>
        <taxon>Endopterygota</taxon>
        <taxon>Diptera</taxon>
        <taxon>Nematocera</taxon>
        <taxon>Chironomoidea</taxon>
        <taxon>Chironomidae</taxon>
        <taxon>Chironominae</taxon>
        <taxon>Polypedilum</taxon>
        <taxon>Polypedilum</taxon>
    </lineage>
</organism>
<evidence type="ECO:0000256" key="3">
    <source>
        <dbReference type="ARBA" id="ARBA00022692"/>
    </source>
</evidence>
<comment type="similarity">
    <text evidence="2">Belongs to the UPF0389 family.</text>
</comment>
<keyword evidence="3 7" id="KW-0812">Transmembrane</keyword>